<feature type="transmembrane region" description="Helical" evidence="1">
    <location>
        <begin position="85"/>
        <end position="108"/>
    </location>
</feature>
<feature type="transmembrane region" description="Helical" evidence="1">
    <location>
        <begin position="29"/>
        <end position="50"/>
    </location>
</feature>
<dbReference type="Proteomes" id="UP000198694">
    <property type="component" value="Unassembled WGS sequence"/>
</dbReference>
<proteinExistence type="predicted"/>
<keyword evidence="3" id="KW-1185">Reference proteome</keyword>
<dbReference type="AlphaFoldDB" id="A0A1G8WW29"/>
<feature type="transmembrane region" description="Helical" evidence="1">
    <location>
        <begin position="5"/>
        <end position="23"/>
    </location>
</feature>
<protein>
    <recommendedName>
        <fullName evidence="4">4 TMS phage holin, superfamily IV</fullName>
    </recommendedName>
</protein>
<evidence type="ECO:0000313" key="3">
    <source>
        <dbReference type="Proteomes" id="UP000198694"/>
    </source>
</evidence>
<dbReference type="STRING" id="407036.SAMN05216243_1024"/>
<evidence type="ECO:0000256" key="1">
    <source>
        <dbReference type="SAM" id="Phobius"/>
    </source>
</evidence>
<sequence>MISFLIKIIFLPVIIVFFTYFFGNVQFDSIWQTIIAILMLAVIGVSMEALLLRRKTFWLSIFLDFASTVVLLLLIAAVFDGIEVTLAGAVFISLIVGVQEYFVHLILITNDK</sequence>
<feature type="transmembrane region" description="Helical" evidence="1">
    <location>
        <begin position="57"/>
        <end position="79"/>
    </location>
</feature>
<name>A0A1G8WW29_9BACI</name>
<keyword evidence="1" id="KW-0812">Transmembrane</keyword>
<evidence type="ECO:0000313" key="2">
    <source>
        <dbReference type="EMBL" id="SDJ82411.1"/>
    </source>
</evidence>
<dbReference type="OrthoDB" id="1926204at2"/>
<keyword evidence="1" id="KW-1133">Transmembrane helix</keyword>
<evidence type="ECO:0008006" key="4">
    <source>
        <dbReference type="Google" id="ProtNLM"/>
    </source>
</evidence>
<organism evidence="2 3">
    <name type="scientific">Sediminibacillus albus</name>
    <dbReference type="NCBI Taxonomy" id="407036"/>
    <lineage>
        <taxon>Bacteria</taxon>
        <taxon>Bacillati</taxon>
        <taxon>Bacillota</taxon>
        <taxon>Bacilli</taxon>
        <taxon>Bacillales</taxon>
        <taxon>Bacillaceae</taxon>
        <taxon>Sediminibacillus</taxon>
    </lineage>
</organism>
<dbReference type="EMBL" id="FNFL01000001">
    <property type="protein sequence ID" value="SDJ82411.1"/>
    <property type="molecule type" value="Genomic_DNA"/>
</dbReference>
<keyword evidence="1" id="KW-0472">Membrane</keyword>
<gene>
    <name evidence="2" type="ORF">SAMN05216243_1024</name>
</gene>
<dbReference type="RefSeq" id="WP_093211644.1">
    <property type="nucleotide sequence ID" value="NZ_FNFL01000001.1"/>
</dbReference>
<reference evidence="2 3" key="1">
    <citation type="submission" date="2016-10" db="EMBL/GenBank/DDBJ databases">
        <authorList>
            <person name="de Groot N.N."/>
        </authorList>
    </citation>
    <scope>NUCLEOTIDE SEQUENCE [LARGE SCALE GENOMIC DNA]</scope>
    <source>
        <strain evidence="2 3">CGMCC 1.6502</strain>
    </source>
</reference>
<accession>A0A1G8WW29</accession>